<protein>
    <submittedName>
        <fullName evidence="6">ABC transporter ATP-binding protein</fullName>
    </submittedName>
</protein>
<evidence type="ECO:0000256" key="2">
    <source>
        <dbReference type="ARBA" id="ARBA00022741"/>
    </source>
</evidence>
<evidence type="ECO:0000259" key="5">
    <source>
        <dbReference type="PROSITE" id="PS50893"/>
    </source>
</evidence>
<feature type="domain" description="Guanylate kinase-like" evidence="4">
    <location>
        <begin position="30"/>
        <end position="265"/>
    </location>
</feature>
<gene>
    <name evidence="6" type="ORF">FG051_06795</name>
</gene>
<dbReference type="AlphaFoldDB" id="A0A5B7SY42"/>
<dbReference type="SUPFAM" id="SSF52540">
    <property type="entry name" value="P-loop containing nucleoside triphosphate hydrolases"/>
    <property type="match status" value="1"/>
</dbReference>
<dbReference type="STRING" id="1423818.FC88_GL001171"/>
<dbReference type="Gene3D" id="3.40.50.300">
    <property type="entry name" value="P-loop containing nucleotide triphosphate hydrolases"/>
    <property type="match status" value="1"/>
</dbReference>
<dbReference type="EMBL" id="CP040736">
    <property type="protein sequence ID" value="QCX24836.1"/>
    <property type="molecule type" value="Genomic_DNA"/>
</dbReference>
<dbReference type="InterPro" id="IPR003439">
    <property type="entry name" value="ABC_transporter-like_ATP-bd"/>
</dbReference>
<keyword evidence="1" id="KW-0813">Transport</keyword>
<proteinExistence type="predicted"/>
<name>A0A5B7SY42_9LACO</name>
<dbReference type="GO" id="GO:0005524">
    <property type="term" value="F:ATP binding"/>
    <property type="evidence" value="ECO:0007669"/>
    <property type="project" value="UniProtKB-KW"/>
</dbReference>
<evidence type="ECO:0000256" key="3">
    <source>
        <dbReference type="ARBA" id="ARBA00022840"/>
    </source>
</evidence>
<evidence type="ECO:0000313" key="6">
    <source>
        <dbReference type="EMBL" id="QCX24836.1"/>
    </source>
</evidence>
<dbReference type="PROSITE" id="PS50052">
    <property type="entry name" value="GUANYLATE_KINASE_2"/>
    <property type="match status" value="1"/>
</dbReference>
<dbReference type="InterPro" id="IPR003593">
    <property type="entry name" value="AAA+_ATPase"/>
</dbReference>
<dbReference type="CDD" id="cd03230">
    <property type="entry name" value="ABC_DR_subfamily_A"/>
    <property type="match status" value="1"/>
</dbReference>
<dbReference type="InterPro" id="IPR008144">
    <property type="entry name" value="Guanylate_kin-like_dom"/>
</dbReference>
<evidence type="ECO:0000313" key="7">
    <source>
        <dbReference type="Proteomes" id="UP000310673"/>
    </source>
</evidence>
<evidence type="ECO:0000256" key="1">
    <source>
        <dbReference type="ARBA" id="ARBA00022448"/>
    </source>
</evidence>
<dbReference type="SMART" id="SM00382">
    <property type="entry name" value="AAA"/>
    <property type="match status" value="1"/>
</dbReference>
<accession>A0A5B7SY42</accession>
<dbReference type="InterPro" id="IPR017871">
    <property type="entry name" value="ABC_transporter-like_CS"/>
</dbReference>
<dbReference type="Proteomes" id="UP000310673">
    <property type="component" value="Chromosome"/>
</dbReference>
<sequence>MAVVLNVEHLQKSYRKKTILKDINFQINDSSIVALIGANGAGKTTLINTILKLTPKDTGKVQFSVDQWKQITGVMMQDNLVLNRINVEEIINLTRSYFQDPLSYENLIRISGLKEVENTFVSQLSGGQKRRLSFALALAGDPKILFLDEPTVGMDSIARNDFWKTVASLKQNGKSIFITSHYLKELENVADHFLILQNKNIAFDGSIEQLRKISGKVLVEFDSKLSCKTFTSFSSIISINQTNHHFQIITNDANELLSKLNPFLKAISNLSVNQSSLDTLLLNYQEKNND</sequence>
<keyword evidence="2" id="KW-0547">Nucleotide-binding</keyword>
<evidence type="ECO:0000259" key="4">
    <source>
        <dbReference type="PROSITE" id="PS50052"/>
    </source>
</evidence>
<dbReference type="InterPro" id="IPR027417">
    <property type="entry name" value="P-loop_NTPase"/>
</dbReference>
<dbReference type="RefSeq" id="WP_057814913.1">
    <property type="nucleotide sequence ID" value="NZ_CP040736.1"/>
</dbReference>
<dbReference type="Pfam" id="PF00005">
    <property type="entry name" value="ABC_tran"/>
    <property type="match status" value="1"/>
</dbReference>
<reference evidence="6 7" key="1">
    <citation type="submission" date="2019-05" db="EMBL/GenBank/DDBJ databases">
        <title>Genome Sequence of Lactobacillus futsaii Y97, a Potential Probiotic Strain Isolated from the Futsai of Taiwan.</title>
        <authorList>
            <person name="Du X."/>
        </authorList>
    </citation>
    <scope>NUCLEOTIDE SEQUENCE [LARGE SCALE GENOMIC DNA]</scope>
    <source>
        <strain evidence="6 7">Y97</strain>
    </source>
</reference>
<dbReference type="PROSITE" id="PS50893">
    <property type="entry name" value="ABC_TRANSPORTER_2"/>
    <property type="match status" value="1"/>
</dbReference>
<dbReference type="PANTHER" id="PTHR42711">
    <property type="entry name" value="ABC TRANSPORTER ATP-BINDING PROTEIN"/>
    <property type="match status" value="1"/>
</dbReference>
<dbReference type="InterPro" id="IPR050763">
    <property type="entry name" value="ABC_transporter_ATP-binding"/>
</dbReference>
<dbReference type="KEGG" id="lft:FG051_06795"/>
<dbReference type="PROSITE" id="PS00211">
    <property type="entry name" value="ABC_TRANSPORTER_1"/>
    <property type="match status" value="1"/>
</dbReference>
<dbReference type="PANTHER" id="PTHR42711:SF17">
    <property type="entry name" value="ABC TRANSPORTER ATP-BINDING PROTEIN"/>
    <property type="match status" value="1"/>
</dbReference>
<dbReference type="GO" id="GO:0016887">
    <property type="term" value="F:ATP hydrolysis activity"/>
    <property type="evidence" value="ECO:0007669"/>
    <property type="project" value="InterPro"/>
</dbReference>
<keyword evidence="3 6" id="KW-0067">ATP-binding</keyword>
<organism evidence="6 7">
    <name type="scientific">Companilactobacillus futsaii</name>
    <dbReference type="NCBI Taxonomy" id="938155"/>
    <lineage>
        <taxon>Bacteria</taxon>
        <taxon>Bacillati</taxon>
        <taxon>Bacillota</taxon>
        <taxon>Bacilli</taxon>
        <taxon>Lactobacillales</taxon>
        <taxon>Lactobacillaceae</taxon>
        <taxon>Companilactobacillus</taxon>
    </lineage>
</organism>
<feature type="domain" description="ABC transporter" evidence="5">
    <location>
        <begin position="5"/>
        <end position="223"/>
    </location>
</feature>